<feature type="compositionally biased region" description="Pro residues" evidence="7">
    <location>
        <begin position="193"/>
        <end position="204"/>
    </location>
</feature>
<feature type="transmembrane region" description="Helical" evidence="8">
    <location>
        <begin position="73"/>
        <end position="93"/>
    </location>
</feature>
<evidence type="ECO:0000256" key="6">
    <source>
        <dbReference type="ARBA" id="ARBA00023136"/>
    </source>
</evidence>
<keyword evidence="4 8" id="KW-1133">Transmembrane helix</keyword>
<evidence type="ECO:0000313" key="10">
    <source>
        <dbReference type="Proteomes" id="UP000027195"/>
    </source>
</evidence>
<keyword evidence="10" id="KW-1185">Reference proteome</keyword>
<dbReference type="InterPro" id="IPR051143">
    <property type="entry name" value="TrkH_K-transport"/>
</dbReference>
<dbReference type="Proteomes" id="UP000027195">
    <property type="component" value="Unassembled WGS sequence"/>
</dbReference>
<evidence type="ECO:0000256" key="1">
    <source>
        <dbReference type="ARBA" id="ARBA00004141"/>
    </source>
</evidence>
<evidence type="ECO:0000256" key="3">
    <source>
        <dbReference type="ARBA" id="ARBA00022692"/>
    </source>
</evidence>
<feature type="transmembrane region" description="Helical" evidence="8">
    <location>
        <begin position="12"/>
        <end position="34"/>
    </location>
</feature>
<evidence type="ECO:0000256" key="4">
    <source>
        <dbReference type="ARBA" id="ARBA00022989"/>
    </source>
</evidence>
<dbReference type="PANTHER" id="PTHR31064">
    <property type="entry name" value="POTASSIUM TRANSPORT PROTEIN DDB_G0292412-RELATED"/>
    <property type="match status" value="1"/>
</dbReference>
<sequence length="759" mass="85121">MIPKCIIEQANFYRIHVVAFIILPLVGSGIFYGANGEFSISFFDSLFLCYSAMTQTGLATVNLSTLTGFQQCILFVLMTIGDTTVISIIMVLVRKYYFRTRCQTAIRTQPNIFHRTMSRLAVSSPVTVFPLHRTVTASTTHAPAISKSALIKDVSDPPSKTPQGDVKHKSISDQKTGSNALVVPHDEKHSPPEKPVPVHRPPPSSTRVNLHALSPIAPTLTSRSARIAPGVVDPGEARRQRHEGYFPRTGTMMTSRSHHTVVSLTDAKETGHGGFPGPASLIAAVLQWFLPRTWGRLERNITMPRTTTYNSLHVNRDHFRRSQVAVQDQSGKWSKAVSWLSFDGLVVGRNSNFRTDALSSEQLEEIGGTEYRALKFLSWFIPVYFIGTQVLSFLIFTPYLIASSRWDSVFQTQFRVVPKAWFSVFQVTSSYTGCGLSLADEGMIPFQTMYPMIFSMMFALLAGKSGLPVILRVSIWLCTKIVPSGSRINETLQFLLDHPRRCYIYLFPSHQTWFLFAILLLFSAFEWSCFFILDKGLDVLNSLPSGVRVVAGLFQGLTSRACGFAMINVSALAPSLLVLYVVFMYVAVYPIAISIRSTNVYEETSLGIFESPLDPKYDEPELDGSRVERVGKYLGWHVRRQFANDAWWLVGGIWLVCVIERDSLMDPDNASWFNIFRIIFEMISAYSGVGLSLGIPTQNYSFAGALRKLSKVIMMIIMVRGRHRGLPLAIDRAIMLPHEFNTSKNKEDEDDRMPRSATF</sequence>
<gene>
    <name evidence="9" type="ORF">BOTBODRAFT_524200</name>
</gene>
<dbReference type="Pfam" id="PF02386">
    <property type="entry name" value="TrkH"/>
    <property type="match status" value="1"/>
</dbReference>
<proteinExistence type="predicted"/>
<comment type="subcellular location">
    <subcellularLocation>
        <location evidence="1">Membrane</location>
        <topology evidence="1">Multi-pass membrane protein</topology>
    </subcellularLocation>
</comment>
<feature type="transmembrane region" description="Helical" evidence="8">
    <location>
        <begin position="513"/>
        <end position="533"/>
    </location>
</feature>
<dbReference type="GO" id="GO:0140107">
    <property type="term" value="F:high-affinity potassium ion transmembrane transporter activity"/>
    <property type="evidence" value="ECO:0007669"/>
    <property type="project" value="TreeGrafter"/>
</dbReference>
<feature type="region of interest" description="Disordered" evidence="7">
    <location>
        <begin position="148"/>
        <end position="208"/>
    </location>
</feature>
<keyword evidence="5" id="KW-0406">Ion transport</keyword>
<organism evidence="9 10">
    <name type="scientific">Botryobasidium botryosum (strain FD-172 SS1)</name>
    <dbReference type="NCBI Taxonomy" id="930990"/>
    <lineage>
        <taxon>Eukaryota</taxon>
        <taxon>Fungi</taxon>
        <taxon>Dikarya</taxon>
        <taxon>Basidiomycota</taxon>
        <taxon>Agaricomycotina</taxon>
        <taxon>Agaricomycetes</taxon>
        <taxon>Cantharellales</taxon>
        <taxon>Botryobasidiaceae</taxon>
        <taxon>Botryobasidium</taxon>
    </lineage>
</organism>
<protein>
    <recommendedName>
        <fullName evidence="11">Potassium transport protein</fullName>
    </recommendedName>
</protein>
<feature type="transmembrane region" description="Helical" evidence="8">
    <location>
        <begin position="573"/>
        <end position="592"/>
    </location>
</feature>
<evidence type="ECO:0008006" key="11">
    <source>
        <dbReference type="Google" id="ProtNLM"/>
    </source>
</evidence>
<dbReference type="FunCoup" id="A0A067M173">
    <property type="interactions" value="58"/>
</dbReference>
<dbReference type="GO" id="GO:1990573">
    <property type="term" value="P:potassium ion import across plasma membrane"/>
    <property type="evidence" value="ECO:0007669"/>
    <property type="project" value="TreeGrafter"/>
</dbReference>
<evidence type="ECO:0000313" key="9">
    <source>
        <dbReference type="EMBL" id="KDQ09513.1"/>
    </source>
</evidence>
<dbReference type="GO" id="GO:0030007">
    <property type="term" value="P:intracellular potassium ion homeostasis"/>
    <property type="evidence" value="ECO:0007669"/>
    <property type="project" value="TreeGrafter"/>
</dbReference>
<feature type="transmembrane region" description="Helical" evidence="8">
    <location>
        <begin position="451"/>
        <end position="471"/>
    </location>
</feature>
<name>A0A067M173_BOTB1</name>
<dbReference type="InterPro" id="IPR003445">
    <property type="entry name" value="Cat_transpt"/>
</dbReference>
<evidence type="ECO:0000256" key="7">
    <source>
        <dbReference type="SAM" id="MobiDB-lite"/>
    </source>
</evidence>
<dbReference type="AlphaFoldDB" id="A0A067M173"/>
<dbReference type="EMBL" id="KL198077">
    <property type="protein sequence ID" value="KDQ09513.1"/>
    <property type="molecule type" value="Genomic_DNA"/>
</dbReference>
<keyword evidence="2" id="KW-0813">Transport</keyword>
<dbReference type="GO" id="GO:0005886">
    <property type="term" value="C:plasma membrane"/>
    <property type="evidence" value="ECO:0007669"/>
    <property type="project" value="TreeGrafter"/>
</dbReference>
<dbReference type="PANTHER" id="PTHR31064:SF30">
    <property type="entry name" value="HIGH-AFFINITY POTASSIUM TRANSPORT PROTEIN-RELATED"/>
    <property type="match status" value="1"/>
</dbReference>
<evidence type="ECO:0000256" key="5">
    <source>
        <dbReference type="ARBA" id="ARBA00023065"/>
    </source>
</evidence>
<dbReference type="OrthoDB" id="9999863at2759"/>
<keyword evidence="3 8" id="KW-0812">Transmembrane</keyword>
<evidence type="ECO:0000256" key="8">
    <source>
        <dbReference type="SAM" id="Phobius"/>
    </source>
</evidence>
<feature type="transmembrane region" description="Helical" evidence="8">
    <location>
        <begin position="376"/>
        <end position="401"/>
    </location>
</feature>
<dbReference type="HOGENOM" id="CLU_005947_3_0_1"/>
<reference evidence="10" key="1">
    <citation type="journal article" date="2014" name="Proc. Natl. Acad. Sci. U.S.A.">
        <title>Extensive sampling of basidiomycete genomes demonstrates inadequacy of the white-rot/brown-rot paradigm for wood decay fungi.</title>
        <authorList>
            <person name="Riley R."/>
            <person name="Salamov A.A."/>
            <person name="Brown D.W."/>
            <person name="Nagy L.G."/>
            <person name="Floudas D."/>
            <person name="Held B.W."/>
            <person name="Levasseur A."/>
            <person name="Lombard V."/>
            <person name="Morin E."/>
            <person name="Otillar R."/>
            <person name="Lindquist E.A."/>
            <person name="Sun H."/>
            <person name="LaButti K.M."/>
            <person name="Schmutz J."/>
            <person name="Jabbour D."/>
            <person name="Luo H."/>
            <person name="Baker S.E."/>
            <person name="Pisabarro A.G."/>
            <person name="Walton J.D."/>
            <person name="Blanchette R.A."/>
            <person name="Henrissat B."/>
            <person name="Martin F."/>
            <person name="Cullen D."/>
            <person name="Hibbett D.S."/>
            <person name="Grigoriev I.V."/>
        </authorList>
    </citation>
    <scope>NUCLEOTIDE SEQUENCE [LARGE SCALE GENOMIC DNA]</scope>
    <source>
        <strain evidence="10">FD-172 SS1</strain>
    </source>
</reference>
<dbReference type="InParanoid" id="A0A067M173"/>
<accession>A0A067M173</accession>
<evidence type="ECO:0000256" key="2">
    <source>
        <dbReference type="ARBA" id="ARBA00022448"/>
    </source>
</evidence>
<keyword evidence="6 8" id="KW-0472">Membrane</keyword>
<dbReference type="STRING" id="930990.A0A067M173"/>